<sequence length="112" mass="12158">MEQRPQRAVGVAVVVLVDVLRLQIDGGDGDAGPVLDVQLAGEMLDRLAGPAEPQAVVFPQRRRQGHGQAAGRPRRRILGRRNAVGDDNQPAHRASVHDRLSSTAQLMMPTRE</sequence>
<dbReference type="WBParaSite" id="PTRK_0001662300.1">
    <property type="protein sequence ID" value="PTRK_0001662300.1"/>
    <property type="gene ID" value="PTRK_0001662300"/>
</dbReference>
<evidence type="ECO:0000313" key="2">
    <source>
        <dbReference type="Proteomes" id="UP000038045"/>
    </source>
</evidence>
<evidence type="ECO:0000256" key="1">
    <source>
        <dbReference type="SAM" id="MobiDB-lite"/>
    </source>
</evidence>
<feature type="region of interest" description="Disordered" evidence="1">
    <location>
        <begin position="60"/>
        <end position="112"/>
    </location>
</feature>
<proteinExistence type="predicted"/>
<dbReference type="AlphaFoldDB" id="A0A0N5A4L2"/>
<name>A0A0N5A4L2_PARTI</name>
<keyword evidence="2" id="KW-1185">Reference proteome</keyword>
<protein>
    <submittedName>
        <fullName evidence="3">Secreted protein</fullName>
    </submittedName>
</protein>
<organism evidence="2 3">
    <name type="scientific">Parastrongyloides trichosuri</name>
    <name type="common">Possum-specific nematode worm</name>
    <dbReference type="NCBI Taxonomy" id="131310"/>
    <lineage>
        <taxon>Eukaryota</taxon>
        <taxon>Metazoa</taxon>
        <taxon>Ecdysozoa</taxon>
        <taxon>Nematoda</taxon>
        <taxon>Chromadorea</taxon>
        <taxon>Rhabditida</taxon>
        <taxon>Tylenchina</taxon>
        <taxon>Panagrolaimomorpha</taxon>
        <taxon>Strongyloidoidea</taxon>
        <taxon>Strongyloididae</taxon>
        <taxon>Parastrongyloides</taxon>
    </lineage>
</organism>
<reference evidence="3" key="1">
    <citation type="submission" date="2017-02" db="UniProtKB">
        <authorList>
            <consortium name="WormBaseParasite"/>
        </authorList>
    </citation>
    <scope>IDENTIFICATION</scope>
</reference>
<evidence type="ECO:0000313" key="3">
    <source>
        <dbReference type="WBParaSite" id="PTRK_0001662300.1"/>
    </source>
</evidence>
<accession>A0A0N5A4L2</accession>
<dbReference type="Proteomes" id="UP000038045">
    <property type="component" value="Unplaced"/>
</dbReference>